<dbReference type="STRING" id="1423773.FD30_GL001043"/>
<name>A0A0R1JUA5_9LACO</name>
<reference evidence="1 2" key="1">
    <citation type="journal article" date="2015" name="Genome Announc.">
        <title>Expanding the biotechnology potential of lactobacilli through comparative genomics of 213 strains and associated genera.</title>
        <authorList>
            <person name="Sun Z."/>
            <person name="Harris H.M."/>
            <person name="McCann A."/>
            <person name="Guo C."/>
            <person name="Argimon S."/>
            <person name="Zhang W."/>
            <person name="Yang X."/>
            <person name="Jeffery I.B."/>
            <person name="Cooney J.C."/>
            <person name="Kagawa T.F."/>
            <person name="Liu W."/>
            <person name="Song Y."/>
            <person name="Salvetti E."/>
            <person name="Wrobel A."/>
            <person name="Rasinkangas P."/>
            <person name="Parkhill J."/>
            <person name="Rea M.C."/>
            <person name="O'Sullivan O."/>
            <person name="Ritari J."/>
            <person name="Douillard F.P."/>
            <person name="Paul Ross R."/>
            <person name="Yang R."/>
            <person name="Briner A.E."/>
            <person name="Felis G.E."/>
            <person name="de Vos W.M."/>
            <person name="Barrangou R."/>
            <person name="Klaenhammer T.R."/>
            <person name="Caufield P.W."/>
            <person name="Cui Y."/>
            <person name="Zhang H."/>
            <person name="O'Toole P.W."/>
        </authorList>
    </citation>
    <scope>NUCLEOTIDE SEQUENCE [LARGE SCALE GENOMIC DNA]</scope>
    <source>
        <strain evidence="1 2">DSM 19117</strain>
    </source>
</reference>
<gene>
    <name evidence="1" type="ORF">FD30_GL001043</name>
</gene>
<dbReference type="GeneID" id="84783600"/>
<evidence type="ECO:0008006" key="3">
    <source>
        <dbReference type="Google" id="ProtNLM"/>
    </source>
</evidence>
<proteinExistence type="predicted"/>
<sequence>MEQFDEHLLAPVYLEFYQVLGAKAVQLVHDNYGGNTVSFPDHYNDREKAAAYVREHATEKAQTLSQETGYNIRTIRKWKKTAD</sequence>
<protein>
    <recommendedName>
        <fullName evidence="3">Mor transcription activator domain-containing protein</fullName>
    </recommendedName>
</protein>
<dbReference type="AlphaFoldDB" id="A0A0R1JUA5"/>
<evidence type="ECO:0000313" key="2">
    <source>
        <dbReference type="Proteomes" id="UP000051162"/>
    </source>
</evidence>
<dbReference type="PATRIC" id="fig|1423773.3.peg.1071"/>
<organism evidence="1 2">
    <name type="scientific">Levilactobacillus namurensis DSM 19117</name>
    <dbReference type="NCBI Taxonomy" id="1423773"/>
    <lineage>
        <taxon>Bacteria</taxon>
        <taxon>Bacillati</taxon>
        <taxon>Bacillota</taxon>
        <taxon>Bacilli</taxon>
        <taxon>Lactobacillales</taxon>
        <taxon>Lactobacillaceae</taxon>
        <taxon>Levilactobacillus</taxon>
    </lineage>
</organism>
<comment type="caution">
    <text evidence="1">The sequence shown here is derived from an EMBL/GenBank/DDBJ whole genome shotgun (WGS) entry which is preliminary data.</text>
</comment>
<keyword evidence="2" id="KW-1185">Reference proteome</keyword>
<dbReference type="EMBL" id="AZDT01000066">
    <property type="protein sequence ID" value="KRK72835.1"/>
    <property type="molecule type" value="Genomic_DNA"/>
</dbReference>
<dbReference type="RefSeq" id="WP_024747855.1">
    <property type="nucleotide sequence ID" value="NZ_AZDT01000066.1"/>
</dbReference>
<accession>A0A0R1JUA5</accession>
<dbReference type="Proteomes" id="UP000051162">
    <property type="component" value="Unassembled WGS sequence"/>
</dbReference>
<dbReference type="OrthoDB" id="9970940at2"/>
<evidence type="ECO:0000313" key="1">
    <source>
        <dbReference type="EMBL" id="KRK72835.1"/>
    </source>
</evidence>